<comment type="caution">
    <text evidence="13">The sequence shown here is derived from an EMBL/GenBank/DDBJ whole genome shotgun (WGS) entry which is preliminary data.</text>
</comment>
<feature type="domain" description="TonB C-terminal" evidence="12">
    <location>
        <begin position="346"/>
        <end position="437"/>
    </location>
</feature>
<evidence type="ECO:0000313" key="13">
    <source>
        <dbReference type="EMBL" id="MBT1699583.1"/>
    </source>
</evidence>
<dbReference type="Pfam" id="PF13715">
    <property type="entry name" value="CarbopepD_reg_2"/>
    <property type="match status" value="1"/>
</dbReference>
<dbReference type="AlphaFoldDB" id="A0AAP2DQP7"/>
<evidence type="ECO:0000256" key="9">
    <source>
        <dbReference type="ARBA" id="ARBA00023136"/>
    </source>
</evidence>
<dbReference type="InterPro" id="IPR006260">
    <property type="entry name" value="TonB/TolA_C"/>
</dbReference>
<evidence type="ECO:0000256" key="1">
    <source>
        <dbReference type="ARBA" id="ARBA00004383"/>
    </source>
</evidence>
<name>A0AAP2DQP7_9BACT</name>
<evidence type="ECO:0000259" key="12">
    <source>
        <dbReference type="PROSITE" id="PS52015"/>
    </source>
</evidence>
<dbReference type="RefSeq" id="WP_254167624.1">
    <property type="nucleotide sequence ID" value="NZ_JAHESF010000027.1"/>
</dbReference>
<evidence type="ECO:0000256" key="2">
    <source>
        <dbReference type="ARBA" id="ARBA00006555"/>
    </source>
</evidence>
<evidence type="ECO:0000256" key="8">
    <source>
        <dbReference type="ARBA" id="ARBA00022989"/>
    </source>
</evidence>
<evidence type="ECO:0000256" key="3">
    <source>
        <dbReference type="ARBA" id="ARBA00022448"/>
    </source>
</evidence>
<feature type="region of interest" description="Disordered" evidence="10">
    <location>
        <begin position="144"/>
        <end position="240"/>
    </location>
</feature>
<evidence type="ECO:0000256" key="6">
    <source>
        <dbReference type="ARBA" id="ARBA00022692"/>
    </source>
</evidence>
<evidence type="ECO:0000256" key="11">
    <source>
        <dbReference type="SAM" id="Phobius"/>
    </source>
</evidence>
<dbReference type="GO" id="GO:0098797">
    <property type="term" value="C:plasma membrane protein complex"/>
    <property type="evidence" value="ECO:0007669"/>
    <property type="project" value="TreeGrafter"/>
</dbReference>
<sequence length="437" mass="48145">MGRRKHDIERYLRGEMTPREMHALEKEALQDPFLSEALEGANQIGPDSFLFDLKELHNTLHQRTQARRPKVISLWRWSLGIAAGLILLAVASVYIIGNLSNHRPDQTLAVNKEVAPQTAADTTVEVKHDTIASRPAAGQAIALNKPAQPAQAKKKSSGQSRPQVPTSNPVAGAASRDEETASQVERVAQTEAIETEDQRIVEADLAEAPREIERADDNAGAADKKRAQASRASEARREVAANPRTIQGKVISTEDGMPLPGVNVMVKGTNIGTITDEVGHYQIALNDPKQTLVFQFIGLKEVEVRAENNREINIQMTPDYTELSEVVVTGAGTTNNNVLQFAEPQGGRNAFEKYLEEKMNYPELALENKVEGRVTVQFTVDANGQLGEFKVIKGIGYGCDDEVIRLIKEGPAWNPSKRNDRPVKDKVKVRLKFDLPD</sequence>
<keyword evidence="3" id="KW-0813">Transport</keyword>
<comment type="subcellular location">
    <subcellularLocation>
        <location evidence="1">Cell inner membrane</location>
        <topology evidence="1">Single-pass membrane protein</topology>
        <orientation evidence="1">Periplasmic side</orientation>
    </subcellularLocation>
</comment>
<dbReference type="SUPFAM" id="SSF49464">
    <property type="entry name" value="Carboxypeptidase regulatory domain-like"/>
    <property type="match status" value="1"/>
</dbReference>
<keyword evidence="9 11" id="KW-0472">Membrane</keyword>
<keyword evidence="7" id="KW-0653">Protein transport</keyword>
<comment type="similarity">
    <text evidence="2">Belongs to the TonB family.</text>
</comment>
<dbReference type="EMBL" id="JAHESF010000027">
    <property type="protein sequence ID" value="MBT1699583.1"/>
    <property type="molecule type" value="Genomic_DNA"/>
</dbReference>
<organism evidence="13 14">
    <name type="scientific">Chryseosolibacter histidini</name>
    <dbReference type="NCBI Taxonomy" id="2782349"/>
    <lineage>
        <taxon>Bacteria</taxon>
        <taxon>Pseudomonadati</taxon>
        <taxon>Bacteroidota</taxon>
        <taxon>Cytophagia</taxon>
        <taxon>Cytophagales</taxon>
        <taxon>Chryseotaleaceae</taxon>
        <taxon>Chryseosolibacter</taxon>
    </lineage>
</organism>
<dbReference type="GO" id="GO:0031992">
    <property type="term" value="F:energy transducer activity"/>
    <property type="evidence" value="ECO:0007669"/>
    <property type="project" value="TreeGrafter"/>
</dbReference>
<proteinExistence type="inferred from homology"/>
<dbReference type="SUPFAM" id="SSF74653">
    <property type="entry name" value="TolA/TonB C-terminal domain"/>
    <property type="match status" value="1"/>
</dbReference>
<dbReference type="GO" id="GO:0015031">
    <property type="term" value="P:protein transport"/>
    <property type="evidence" value="ECO:0007669"/>
    <property type="project" value="UniProtKB-KW"/>
</dbReference>
<dbReference type="InterPro" id="IPR037682">
    <property type="entry name" value="TonB_C"/>
</dbReference>
<gene>
    <name evidence="13" type="ORF">KK083_21975</name>
</gene>
<dbReference type="InterPro" id="IPR051045">
    <property type="entry name" value="TonB-dependent_transducer"/>
</dbReference>
<evidence type="ECO:0000256" key="10">
    <source>
        <dbReference type="SAM" id="MobiDB-lite"/>
    </source>
</evidence>
<evidence type="ECO:0000256" key="5">
    <source>
        <dbReference type="ARBA" id="ARBA00022519"/>
    </source>
</evidence>
<dbReference type="Gene3D" id="3.30.1150.10">
    <property type="match status" value="1"/>
</dbReference>
<dbReference type="Pfam" id="PF03544">
    <property type="entry name" value="TonB_C"/>
    <property type="match status" value="1"/>
</dbReference>
<dbReference type="NCBIfam" id="TIGR01352">
    <property type="entry name" value="tonB_Cterm"/>
    <property type="match status" value="1"/>
</dbReference>
<keyword evidence="5" id="KW-0997">Cell inner membrane</keyword>
<reference evidence="13 14" key="1">
    <citation type="submission" date="2021-05" db="EMBL/GenBank/DDBJ databases">
        <title>A Polyphasic approach of four new species of the genus Ohtaekwangia: Ohtaekwangia histidinii sp. nov., Ohtaekwangia cretensis sp. nov., Ohtaekwangia indiensis sp. nov., Ohtaekwangia reichenbachii sp. nov. from diverse environment.</title>
        <authorList>
            <person name="Octaviana S."/>
        </authorList>
    </citation>
    <scope>NUCLEOTIDE SEQUENCE [LARGE SCALE GENOMIC DNA]</scope>
    <source>
        <strain evidence="13 14">PWU4</strain>
    </source>
</reference>
<feature type="compositionally biased region" description="Basic and acidic residues" evidence="10">
    <location>
        <begin position="196"/>
        <end position="226"/>
    </location>
</feature>
<evidence type="ECO:0000256" key="4">
    <source>
        <dbReference type="ARBA" id="ARBA00022475"/>
    </source>
</evidence>
<keyword evidence="6 11" id="KW-0812">Transmembrane</keyword>
<accession>A0AAP2DQP7</accession>
<dbReference type="PANTHER" id="PTHR33446:SF2">
    <property type="entry name" value="PROTEIN TONB"/>
    <property type="match status" value="1"/>
</dbReference>
<keyword evidence="8 11" id="KW-1133">Transmembrane helix</keyword>
<evidence type="ECO:0000313" key="14">
    <source>
        <dbReference type="Proteomes" id="UP001319200"/>
    </source>
</evidence>
<dbReference type="PROSITE" id="PS52015">
    <property type="entry name" value="TONB_CTD"/>
    <property type="match status" value="1"/>
</dbReference>
<dbReference type="Gene3D" id="2.60.40.1120">
    <property type="entry name" value="Carboxypeptidase-like, regulatory domain"/>
    <property type="match status" value="1"/>
</dbReference>
<protein>
    <submittedName>
        <fullName evidence="13">TonB family protein</fullName>
    </submittedName>
</protein>
<keyword evidence="4" id="KW-1003">Cell membrane</keyword>
<feature type="transmembrane region" description="Helical" evidence="11">
    <location>
        <begin position="77"/>
        <end position="97"/>
    </location>
</feature>
<dbReference type="GO" id="GO:0055085">
    <property type="term" value="P:transmembrane transport"/>
    <property type="evidence" value="ECO:0007669"/>
    <property type="project" value="InterPro"/>
</dbReference>
<dbReference type="PANTHER" id="PTHR33446">
    <property type="entry name" value="PROTEIN TONB-RELATED"/>
    <property type="match status" value="1"/>
</dbReference>
<dbReference type="Proteomes" id="UP001319200">
    <property type="component" value="Unassembled WGS sequence"/>
</dbReference>
<dbReference type="InterPro" id="IPR008969">
    <property type="entry name" value="CarboxyPept-like_regulatory"/>
</dbReference>
<evidence type="ECO:0000256" key="7">
    <source>
        <dbReference type="ARBA" id="ARBA00022927"/>
    </source>
</evidence>
<keyword evidence="14" id="KW-1185">Reference proteome</keyword>